<dbReference type="InterPro" id="IPR036250">
    <property type="entry name" value="AcylCo_DH-like_C"/>
</dbReference>
<proteinExistence type="predicted"/>
<feature type="domain" description="Acyl-CoA dehydrogenase C-terminal" evidence="3">
    <location>
        <begin position="245"/>
        <end position="382"/>
    </location>
</feature>
<dbReference type="InterPro" id="IPR013786">
    <property type="entry name" value="AcylCoA_DH/ox_N"/>
</dbReference>
<organism evidence="4 5">
    <name type="scientific">[Mycobacterium] manitobense</name>
    <dbReference type="NCBI Taxonomy" id="190147"/>
    <lineage>
        <taxon>Bacteria</taxon>
        <taxon>Bacillati</taxon>
        <taxon>Actinomycetota</taxon>
        <taxon>Actinomycetes</taxon>
        <taxon>Mycobacteriales</taxon>
        <taxon>Mycobacteriaceae</taxon>
        <taxon>Mycolicibacterium</taxon>
    </lineage>
</organism>
<evidence type="ECO:0000256" key="1">
    <source>
        <dbReference type="ARBA" id="ARBA00023002"/>
    </source>
</evidence>
<dbReference type="PANTHER" id="PTHR43884:SF12">
    <property type="entry name" value="ISOVALERYL-COA DEHYDROGENASE, MITOCHONDRIAL-RELATED"/>
    <property type="match status" value="1"/>
</dbReference>
<dbReference type="Pfam" id="PF02771">
    <property type="entry name" value="Acyl-CoA_dh_N"/>
    <property type="match status" value="1"/>
</dbReference>
<keyword evidence="5" id="KW-1185">Reference proteome</keyword>
<evidence type="ECO:0000313" key="4">
    <source>
        <dbReference type="EMBL" id="MCV7171447.1"/>
    </source>
</evidence>
<feature type="domain" description="Acyl-CoA dehydrogenase/oxidase N-terminal" evidence="2">
    <location>
        <begin position="36"/>
        <end position="121"/>
    </location>
</feature>
<dbReference type="RefSeq" id="WP_264013633.1">
    <property type="nucleotide sequence ID" value="NZ_JACKSJ010000131.1"/>
</dbReference>
<evidence type="ECO:0000313" key="5">
    <source>
        <dbReference type="Proteomes" id="UP001140293"/>
    </source>
</evidence>
<gene>
    <name evidence="4" type="ORF">H7I41_16145</name>
</gene>
<dbReference type="GO" id="GO:0050660">
    <property type="term" value="F:flavin adenine dinucleotide binding"/>
    <property type="evidence" value="ECO:0007669"/>
    <property type="project" value="InterPro"/>
</dbReference>
<keyword evidence="1" id="KW-0560">Oxidoreductase</keyword>
<reference evidence="4" key="1">
    <citation type="submission" date="2020-07" db="EMBL/GenBank/DDBJ databases">
        <authorList>
            <person name="Pettersson B.M.F."/>
            <person name="Behra P.R.K."/>
            <person name="Ramesh M."/>
            <person name="Das S."/>
            <person name="Dasgupta S."/>
            <person name="Kirsebom L.A."/>
        </authorList>
    </citation>
    <scope>NUCLEOTIDE SEQUENCE</scope>
    <source>
        <strain evidence="4">DSM 44615</strain>
    </source>
</reference>
<dbReference type="InterPro" id="IPR013107">
    <property type="entry name" value="Acyl-CoA_DH_C"/>
</dbReference>
<dbReference type="InterPro" id="IPR046373">
    <property type="entry name" value="Acyl-CoA_Oxase/DH_mid-dom_sf"/>
</dbReference>
<comment type="caution">
    <text evidence="4">The sequence shown here is derived from an EMBL/GenBank/DDBJ whole genome shotgun (WGS) entry which is preliminary data.</text>
</comment>
<dbReference type="SUPFAM" id="SSF47203">
    <property type="entry name" value="Acyl-CoA dehydrogenase C-terminal domain-like"/>
    <property type="match status" value="1"/>
</dbReference>
<protein>
    <submittedName>
        <fullName evidence="4">Acyl-CoA dehydrogenase family protein</fullName>
    </submittedName>
</protein>
<accession>A0A9X2YRQ2</accession>
<dbReference type="InterPro" id="IPR037069">
    <property type="entry name" value="AcylCoA_DH/ox_N_sf"/>
</dbReference>
<evidence type="ECO:0000259" key="2">
    <source>
        <dbReference type="Pfam" id="PF02771"/>
    </source>
</evidence>
<dbReference type="PIRSF" id="PIRSF016578">
    <property type="entry name" value="HsaA"/>
    <property type="match status" value="1"/>
</dbReference>
<dbReference type="InterPro" id="IPR009100">
    <property type="entry name" value="AcylCoA_DH/oxidase_NM_dom_sf"/>
</dbReference>
<dbReference type="GO" id="GO:0008470">
    <property type="term" value="F:3-methylbutanoyl-CoA dehydrogenase activity"/>
    <property type="evidence" value="ECO:0007669"/>
    <property type="project" value="TreeGrafter"/>
</dbReference>
<dbReference type="Gene3D" id="2.40.110.10">
    <property type="entry name" value="Butyryl-CoA Dehydrogenase, subunit A, domain 2"/>
    <property type="match status" value="1"/>
</dbReference>
<sequence>MTVAQRTLHTAGDPGSVEDRLARLPGIVATLRADDAAADRERILQHEAVTALRDTGVLALRVPTRYGGPGGSVRDVITAVITIASGSSNVAQALRAHFGYSERLLSNRATEAERAEWFPRIDAGLMFGNAVTDARGATPGGADTTLLPDHDGVLRLNGHKFYSTGTLYADVVAVSAVDQAGRDLQAVVPVDRDGVELFDDWDGFGQRVTASGGTRFTNVAVEPLEVTTVTDGAHLGHSTTFQQLYLAAVTAGIAHGALDDAVAYVQTRARPASHALSTTAAKDPFIVEAVGDIAAAAWSAQTLVLSAADEIDRLVDRGLQDDIDALGAVAVTVAKAQLVSERLVLAAAERLFDTGGASATARTLNLDRHWRNARTIASHSPLSYKAYVAGDHHLNDAPPPTNGYF</sequence>
<name>A0A9X2YRQ2_9MYCO</name>
<dbReference type="Pfam" id="PF08028">
    <property type="entry name" value="Acyl-CoA_dh_2"/>
    <property type="match status" value="1"/>
</dbReference>
<dbReference type="Gene3D" id="1.10.540.10">
    <property type="entry name" value="Acyl-CoA dehydrogenase/oxidase, N-terminal domain"/>
    <property type="match status" value="1"/>
</dbReference>
<evidence type="ECO:0000259" key="3">
    <source>
        <dbReference type="Pfam" id="PF08028"/>
    </source>
</evidence>
<dbReference type="PANTHER" id="PTHR43884">
    <property type="entry name" value="ACYL-COA DEHYDROGENASE"/>
    <property type="match status" value="1"/>
</dbReference>
<reference evidence="4" key="2">
    <citation type="journal article" date="2022" name="BMC Genomics">
        <title>Comparative genome analysis of mycobacteria focusing on tRNA and non-coding RNA.</title>
        <authorList>
            <person name="Behra P.R.K."/>
            <person name="Pettersson B.M.F."/>
            <person name="Ramesh M."/>
            <person name="Das S."/>
            <person name="Dasgupta S."/>
            <person name="Kirsebom L.A."/>
        </authorList>
    </citation>
    <scope>NUCLEOTIDE SEQUENCE</scope>
    <source>
        <strain evidence="4">DSM 44615</strain>
    </source>
</reference>
<dbReference type="Gene3D" id="1.20.140.10">
    <property type="entry name" value="Butyryl-CoA Dehydrogenase, subunit A, domain 3"/>
    <property type="match status" value="1"/>
</dbReference>
<dbReference type="EMBL" id="JACKSJ010000131">
    <property type="protein sequence ID" value="MCV7171447.1"/>
    <property type="molecule type" value="Genomic_DNA"/>
</dbReference>
<dbReference type="GO" id="GO:0006552">
    <property type="term" value="P:L-leucine catabolic process"/>
    <property type="evidence" value="ECO:0007669"/>
    <property type="project" value="TreeGrafter"/>
</dbReference>
<dbReference type="Proteomes" id="UP001140293">
    <property type="component" value="Unassembled WGS sequence"/>
</dbReference>
<dbReference type="SUPFAM" id="SSF56645">
    <property type="entry name" value="Acyl-CoA dehydrogenase NM domain-like"/>
    <property type="match status" value="1"/>
</dbReference>
<dbReference type="AlphaFoldDB" id="A0A9X2YRQ2"/>